<dbReference type="Proteomes" id="UP000296284">
    <property type="component" value="Chromosome"/>
</dbReference>
<keyword evidence="1" id="KW-0472">Membrane</keyword>
<proteinExistence type="predicted"/>
<reference evidence="2 3" key="1">
    <citation type="submission" date="2019-03" db="EMBL/GenBank/DDBJ databases">
        <title>Complete genome sequence of Citrobacter sp. SNU WT2 isolated from diseased rainbow trout.</title>
        <authorList>
            <person name="Oh W.T."/>
            <person name="Park S.C."/>
        </authorList>
    </citation>
    <scope>NUCLEOTIDE SEQUENCE [LARGE SCALE GENOMIC DNA]</scope>
    <source>
        <strain evidence="2 3">SNU WT2</strain>
    </source>
</reference>
<protein>
    <submittedName>
        <fullName evidence="2">Uncharacterized protein</fullName>
    </submittedName>
</protein>
<keyword evidence="1" id="KW-1133">Transmembrane helix</keyword>
<evidence type="ECO:0000313" key="3">
    <source>
        <dbReference type="Proteomes" id="UP000296284"/>
    </source>
</evidence>
<dbReference type="RefSeq" id="WP_135321530.1">
    <property type="nucleotide sequence ID" value="NZ_CP038469.1"/>
</dbReference>
<name>A0ABX5T2B2_9ENTR</name>
<keyword evidence="3" id="KW-1185">Reference proteome</keyword>
<evidence type="ECO:0000256" key="1">
    <source>
        <dbReference type="SAM" id="Phobius"/>
    </source>
</evidence>
<dbReference type="EMBL" id="CP038469">
    <property type="protein sequence ID" value="QBX79449.1"/>
    <property type="molecule type" value="Genomic_DNA"/>
</dbReference>
<gene>
    <name evidence="2" type="ORF">E4Z61_03375</name>
</gene>
<organism evidence="2 3">
    <name type="scientific">Citrobacter tructae</name>
    <dbReference type="NCBI Taxonomy" id="2562449"/>
    <lineage>
        <taxon>Bacteria</taxon>
        <taxon>Pseudomonadati</taxon>
        <taxon>Pseudomonadota</taxon>
        <taxon>Gammaproteobacteria</taxon>
        <taxon>Enterobacterales</taxon>
        <taxon>Enterobacteriaceae</taxon>
        <taxon>Citrobacter</taxon>
    </lineage>
</organism>
<sequence>MSSSQSNSGQNSGALIGVAGTIIGAMLAASAVIFSSWLSNEQADKSSERTSALQQKNICLERFNLKEENLRNHASAFLGGIGAYYNVVTQFGFYGQDNNLLVKNLSLVSLEGMKTIAYSSNELTKITFDITDLTRSIFSSEDNKSKSEDSVLKKLDALKRDWVVQYQKDISKISDDRKACAQPIN</sequence>
<keyword evidence="1" id="KW-0812">Transmembrane</keyword>
<accession>A0ABX5T2B2</accession>
<evidence type="ECO:0000313" key="2">
    <source>
        <dbReference type="EMBL" id="QBX79449.1"/>
    </source>
</evidence>
<feature type="transmembrane region" description="Helical" evidence="1">
    <location>
        <begin position="12"/>
        <end position="38"/>
    </location>
</feature>